<name>A0A9N9RUD0_9DIPT</name>
<sequence length="94" mass="10814">MKFSIFVILSFTIIAVSSSDIVFKDSHEQNQFHNHNSLKNCQGYDENGKCLGEEAESVEEPDTEKRVGSRCFRCLSLCPNGYKRDRNHKCRKVL</sequence>
<evidence type="ECO:0000313" key="3">
    <source>
        <dbReference type="Proteomes" id="UP001153620"/>
    </source>
</evidence>
<reference evidence="2" key="1">
    <citation type="submission" date="2022-01" db="EMBL/GenBank/DDBJ databases">
        <authorList>
            <person name="King R."/>
        </authorList>
    </citation>
    <scope>NUCLEOTIDE SEQUENCE</scope>
</reference>
<reference evidence="2" key="2">
    <citation type="submission" date="2022-10" db="EMBL/GenBank/DDBJ databases">
        <authorList>
            <consortium name="ENA_rothamsted_submissions"/>
            <consortium name="culmorum"/>
            <person name="King R."/>
        </authorList>
    </citation>
    <scope>NUCLEOTIDE SEQUENCE</scope>
</reference>
<dbReference type="EMBL" id="OU895878">
    <property type="protein sequence ID" value="CAG9802668.1"/>
    <property type="molecule type" value="Genomic_DNA"/>
</dbReference>
<keyword evidence="3" id="KW-1185">Reference proteome</keyword>
<feature type="chain" id="PRO_5040259073" evidence="1">
    <location>
        <begin position="19"/>
        <end position="94"/>
    </location>
</feature>
<dbReference type="AlphaFoldDB" id="A0A9N9RUD0"/>
<protein>
    <submittedName>
        <fullName evidence="2">Uncharacterized protein</fullName>
    </submittedName>
</protein>
<dbReference type="Proteomes" id="UP001153620">
    <property type="component" value="Chromosome 2"/>
</dbReference>
<keyword evidence="1" id="KW-0732">Signal</keyword>
<proteinExistence type="predicted"/>
<accession>A0A9N9RUD0</accession>
<feature type="signal peptide" evidence="1">
    <location>
        <begin position="1"/>
        <end position="18"/>
    </location>
</feature>
<organism evidence="2 3">
    <name type="scientific">Chironomus riparius</name>
    <dbReference type="NCBI Taxonomy" id="315576"/>
    <lineage>
        <taxon>Eukaryota</taxon>
        <taxon>Metazoa</taxon>
        <taxon>Ecdysozoa</taxon>
        <taxon>Arthropoda</taxon>
        <taxon>Hexapoda</taxon>
        <taxon>Insecta</taxon>
        <taxon>Pterygota</taxon>
        <taxon>Neoptera</taxon>
        <taxon>Endopterygota</taxon>
        <taxon>Diptera</taxon>
        <taxon>Nematocera</taxon>
        <taxon>Chironomoidea</taxon>
        <taxon>Chironomidae</taxon>
        <taxon>Chironominae</taxon>
        <taxon>Chironomus</taxon>
    </lineage>
</organism>
<evidence type="ECO:0000313" key="2">
    <source>
        <dbReference type="EMBL" id="CAG9802668.1"/>
    </source>
</evidence>
<evidence type="ECO:0000256" key="1">
    <source>
        <dbReference type="SAM" id="SignalP"/>
    </source>
</evidence>
<gene>
    <name evidence="2" type="ORF">CHIRRI_LOCUS5574</name>
</gene>